<dbReference type="STRING" id="995062.SAMN04489718_3187"/>
<dbReference type="AlphaFoldDB" id="A0A1H1FRQ0"/>
<comment type="subcellular location">
    <subcellularLocation>
        <location evidence="1">Cytoplasm</location>
    </subcellularLocation>
</comment>
<keyword evidence="3" id="KW-0963">Cytoplasm</keyword>
<dbReference type="Proteomes" id="UP000199301">
    <property type="component" value="Unassembled WGS sequence"/>
</dbReference>
<sequence length="274" mass="30278">MARNQISISPVAAAYLCERYDMRPHPMLRIGTLPGEPDEQQRREASDQGRRELQQQGMIDTDEVHPFLDDAWHLLAHPPLALGIAVLDRRRENFNAVLVEQGRNTFQAYQVDGEDNETLHDIVLARHDQGGVTGNAVNLLGELKLAPGGSASLPTELLQHAGDRMSADPSGSALTALSAAGVRRDDAQVLAKAISAERRMEALITVRLFDQRVRRTHALPFGLQVFTTADGSYMTQRKPGGDGREWYTMAPADGRKIAAKIDEMIQQLRASLQR</sequence>
<evidence type="ECO:0000313" key="6">
    <source>
        <dbReference type="EMBL" id="SDR03438.1"/>
    </source>
</evidence>
<accession>A0A1H1FRQ0</accession>
<feature type="compositionally biased region" description="Basic and acidic residues" evidence="5">
    <location>
        <begin position="39"/>
        <end position="53"/>
    </location>
</feature>
<name>A0A1H1FRQ0_9ACTN</name>
<keyword evidence="4" id="KW-0143">Chaperone</keyword>
<proteinExistence type="inferred from homology"/>
<organism evidence="6 7">
    <name type="scientific">Actinopolyspora saharensis</name>
    <dbReference type="NCBI Taxonomy" id="995062"/>
    <lineage>
        <taxon>Bacteria</taxon>
        <taxon>Bacillati</taxon>
        <taxon>Actinomycetota</taxon>
        <taxon>Actinomycetes</taxon>
        <taxon>Actinopolysporales</taxon>
        <taxon>Actinopolysporaceae</taxon>
        <taxon>Actinopolyspora</taxon>
    </lineage>
</organism>
<keyword evidence="7" id="KW-1185">Reference proteome</keyword>
<feature type="region of interest" description="Disordered" evidence="5">
    <location>
        <begin position="27"/>
        <end position="53"/>
    </location>
</feature>
<evidence type="ECO:0000256" key="2">
    <source>
        <dbReference type="ARBA" id="ARBA00006411"/>
    </source>
</evidence>
<dbReference type="RefSeq" id="WP_092525137.1">
    <property type="nucleotide sequence ID" value="NZ_FNKO01000002.1"/>
</dbReference>
<evidence type="ECO:0000256" key="1">
    <source>
        <dbReference type="ARBA" id="ARBA00004496"/>
    </source>
</evidence>
<evidence type="ECO:0000313" key="7">
    <source>
        <dbReference type="Proteomes" id="UP000199301"/>
    </source>
</evidence>
<protein>
    <submittedName>
        <fullName evidence="6">EspG family protein</fullName>
    </submittedName>
</protein>
<gene>
    <name evidence="6" type="ORF">SAMN04489718_3187</name>
</gene>
<evidence type="ECO:0000256" key="4">
    <source>
        <dbReference type="ARBA" id="ARBA00023186"/>
    </source>
</evidence>
<dbReference type="OrthoDB" id="5175124at2"/>
<comment type="similarity">
    <text evidence="2">Belongs to the EspG family.</text>
</comment>
<dbReference type="EMBL" id="FNKO01000002">
    <property type="protein sequence ID" value="SDR03438.1"/>
    <property type="molecule type" value="Genomic_DNA"/>
</dbReference>
<dbReference type="InterPro" id="IPR025734">
    <property type="entry name" value="EspG"/>
</dbReference>
<evidence type="ECO:0000256" key="3">
    <source>
        <dbReference type="ARBA" id="ARBA00022490"/>
    </source>
</evidence>
<reference evidence="7" key="1">
    <citation type="submission" date="2016-10" db="EMBL/GenBank/DDBJ databases">
        <authorList>
            <person name="Varghese N."/>
            <person name="Submissions S."/>
        </authorList>
    </citation>
    <scope>NUCLEOTIDE SEQUENCE [LARGE SCALE GENOMIC DNA]</scope>
    <source>
        <strain evidence="7">DSM 45459</strain>
    </source>
</reference>
<evidence type="ECO:0000256" key="5">
    <source>
        <dbReference type="SAM" id="MobiDB-lite"/>
    </source>
</evidence>
<dbReference type="Pfam" id="PF14011">
    <property type="entry name" value="ESX-1_EspG"/>
    <property type="match status" value="1"/>
</dbReference>